<gene>
    <name evidence="2" type="ORF">M8542_31720</name>
</gene>
<dbReference type="InterPro" id="IPR011990">
    <property type="entry name" value="TPR-like_helical_dom_sf"/>
</dbReference>
<dbReference type="EMBL" id="JAMXQV010000019">
    <property type="protein sequence ID" value="MCR6487409.1"/>
    <property type="molecule type" value="Genomic_DNA"/>
</dbReference>
<keyword evidence="3" id="KW-1185">Reference proteome</keyword>
<dbReference type="InterPro" id="IPR003593">
    <property type="entry name" value="AAA+_ATPase"/>
</dbReference>
<dbReference type="Gene3D" id="3.40.50.300">
    <property type="entry name" value="P-loop containing nucleotide triphosphate hydrolases"/>
    <property type="match status" value="1"/>
</dbReference>
<evidence type="ECO:0000313" key="3">
    <source>
        <dbReference type="Proteomes" id="UP001144096"/>
    </source>
</evidence>
<dbReference type="SMART" id="SM00382">
    <property type="entry name" value="AAA"/>
    <property type="match status" value="1"/>
</dbReference>
<keyword evidence="2" id="KW-0547">Nucleotide-binding</keyword>
<reference evidence="2" key="1">
    <citation type="submission" date="2022-06" db="EMBL/GenBank/DDBJ databases">
        <title>Amycolatopsis iheyaensis sp. nov., a new species of the genus Amycolatopsis isolated from soil in Iheya island, Japan.</title>
        <authorList>
            <person name="Ngamcharungchit C."/>
            <person name="Kanto H."/>
            <person name="Take A."/>
            <person name="Intra B."/>
            <person name="Matsumoto A."/>
            <person name="Panbangred W."/>
            <person name="Inahashi Y."/>
        </authorList>
    </citation>
    <scope>NUCLEOTIDE SEQUENCE</scope>
    <source>
        <strain evidence="2">OK19-0408</strain>
    </source>
</reference>
<proteinExistence type="predicted"/>
<organism evidence="2 3">
    <name type="scientific">Amycolatopsis iheyensis</name>
    <dbReference type="NCBI Taxonomy" id="2945988"/>
    <lineage>
        <taxon>Bacteria</taxon>
        <taxon>Bacillati</taxon>
        <taxon>Actinomycetota</taxon>
        <taxon>Actinomycetes</taxon>
        <taxon>Pseudonocardiales</taxon>
        <taxon>Pseudonocardiaceae</taxon>
        <taxon>Amycolatopsis</taxon>
    </lineage>
</organism>
<accession>A0A9X2NEV4</accession>
<evidence type="ECO:0000259" key="1">
    <source>
        <dbReference type="SMART" id="SM00382"/>
    </source>
</evidence>
<sequence length="469" mass="49537">MDWHFVGRAEHLERIRTRLAEDRPGPLVVVGEPGIGRTSLARKALDGLDPARDALLELRPGGHEPLSSLRHLLPGPPGRDAVCEAADTLEALARGRRPVLLADDAHLADHASMLVLQRLNRHAGAFVLLTHPTPATRPGGGDPVDCLRYERDTTTLRLPPLSADEVGVVLARLMAGPVRSATTEALHAATGGNPGLLHDIVVRQDLRGRMVRTAGRWRLDDSPQGGSPALTCRGVAHLLEAVARAWESLALDRVEDLCRLAVWSGADTEIALVKAAVLLLRGRSAEASAVLAAVADGDDSHPVLLRAMCLAFGSQRPDEADALLAAAAAGSPHRDRLHAYRGWLLAAAGRGAEAGAVVGDLTRHQDRHAALFAHAAEAIHALEAGRGGAAISHLRRALVLAEADRPVLPWMAPYLRAYLIDALLLAGRITEATAMAGEFHAAAPNCGWKVAVAMAALTTAARTPAAEVP</sequence>
<dbReference type="AlphaFoldDB" id="A0A9X2NEV4"/>
<dbReference type="InterPro" id="IPR027417">
    <property type="entry name" value="P-loop_NTPase"/>
</dbReference>
<comment type="caution">
    <text evidence="2">The sequence shown here is derived from an EMBL/GenBank/DDBJ whole genome shotgun (WGS) entry which is preliminary data.</text>
</comment>
<dbReference type="GO" id="GO:0005524">
    <property type="term" value="F:ATP binding"/>
    <property type="evidence" value="ECO:0007669"/>
    <property type="project" value="UniProtKB-KW"/>
</dbReference>
<name>A0A9X2NEV4_9PSEU</name>
<dbReference type="Gene3D" id="1.25.40.10">
    <property type="entry name" value="Tetratricopeptide repeat domain"/>
    <property type="match status" value="1"/>
</dbReference>
<evidence type="ECO:0000313" key="2">
    <source>
        <dbReference type="EMBL" id="MCR6487409.1"/>
    </source>
</evidence>
<keyword evidence="2" id="KW-0067">ATP-binding</keyword>
<dbReference type="SUPFAM" id="SSF52540">
    <property type="entry name" value="P-loop containing nucleoside triphosphate hydrolases"/>
    <property type="match status" value="1"/>
</dbReference>
<protein>
    <submittedName>
        <fullName evidence="2">ATP-binding protein</fullName>
    </submittedName>
</protein>
<dbReference type="RefSeq" id="WP_257923975.1">
    <property type="nucleotide sequence ID" value="NZ_JAMXQV010000019.1"/>
</dbReference>
<dbReference type="Proteomes" id="UP001144096">
    <property type="component" value="Unassembled WGS sequence"/>
</dbReference>
<feature type="domain" description="AAA+ ATPase" evidence="1">
    <location>
        <begin position="23"/>
        <end position="157"/>
    </location>
</feature>